<organism evidence="3 4">
    <name type="scientific">Rosenbergiella nectarea</name>
    <dbReference type="NCBI Taxonomy" id="988801"/>
    <lineage>
        <taxon>Bacteria</taxon>
        <taxon>Pseudomonadati</taxon>
        <taxon>Pseudomonadota</taxon>
        <taxon>Gammaproteobacteria</taxon>
        <taxon>Enterobacterales</taxon>
        <taxon>Erwiniaceae</taxon>
        <taxon>Rosenbergiella</taxon>
    </lineage>
</organism>
<keyword evidence="4" id="KW-1185">Reference proteome</keyword>
<evidence type="ECO:0000313" key="4">
    <source>
        <dbReference type="Proteomes" id="UP000242515"/>
    </source>
</evidence>
<evidence type="ECO:0000256" key="1">
    <source>
        <dbReference type="SAM" id="MobiDB-lite"/>
    </source>
</evidence>
<feature type="compositionally biased region" description="Basic and acidic residues" evidence="1">
    <location>
        <begin position="32"/>
        <end position="67"/>
    </location>
</feature>
<dbReference type="RefSeq" id="WP_092677371.1">
    <property type="nucleotide sequence ID" value="NZ_FOGC01000010.1"/>
</dbReference>
<feature type="chain" id="PRO_5017224532" evidence="2">
    <location>
        <begin position="27"/>
        <end position="124"/>
    </location>
</feature>
<name>A0A1H9L371_9GAMM</name>
<protein>
    <submittedName>
        <fullName evidence="3">Nickel/cobalt transporter regulator</fullName>
    </submittedName>
</protein>
<dbReference type="EMBL" id="FOGC01000010">
    <property type="protein sequence ID" value="SER05951.1"/>
    <property type="molecule type" value="Genomic_DNA"/>
</dbReference>
<feature type="compositionally biased region" description="Basic and acidic residues" evidence="1">
    <location>
        <begin position="74"/>
        <end position="86"/>
    </location>
</feature>
<feature type="region of interest" description="Disordered" evidence="1">
    <location>
        <begin position="25"/>
        <end position="86"/>
    </location>
</feature>
<sequence>MKLFANWKTLSLLSLSALMVSQSVLADGPGRGGDDRHDGGPSHGEYRRHDDGPRHFSYRGHDFDRGRPVPNDFRGPDYRVDDWRDRGLPSPPHGQHWAYVDGNYLLVAATTGIITSIILNGMHP</sequence>
<dbReference type="Pfam" id="PF11776">
    <property type="entry name" value="RcnB"/>
    <property type="match status" value="1"/>
</dbReference>
<gene>
    <name evidence="3" type="ORF">SAMN05216522_110155</name>
</gene>
<dbReference type="STRING" id="988801.SAMN05216522_110155"/>
<dbReference type="InterPro" id="IPR024572">
    <property type="entry name" value="RcnB"/>
</dbReference>
<dbReference type="Gene3D" id="3.10.450.160">
    <property type="entry name" value="inner membrane protein cigr"/>
    <property type="match status" value="1"/>
</dbReference>
<evidence type="ECO:0000313" key="3">
    <source>
        <dbReference type="EMBL" id="SER05951.1"/>
    </source>
</evidence>
<reference evidence="4" key="1">
    <citation type="submission" date="2016-10" db="EMBL/GenBank/DDBJ databases">
        <authorList>
            <person name="Varghese N."/>
            <person name="Submissions S."/>
        </authorList>
    </citation>
    <scope>NUCLEOTIDE SEQUENCE [LARGE SCALE GENOMIC DNA]</scope>
    <source>
        <strain evidence="4">8N4</strain>
    </source>
</reference>
<dbReference type="Proteomes" id="UP000242515">
    <property type="component" value="Unassembled WGS sequence"/>
</dbReference>
<dbReference type="AlphaFoldDB" id="A0A1H9L371"/>
<proteinExistence type="predicted"/>
<feature type="signal peptide" evidence="2">
    <location>
        <begin position="1"/>
        <end position="26"/>
    </location>
</feature>
<evidence type="ECO:0000256" key="2">
    <source>
        <dbReference type="SAM" id="SignalP"/>
    </source>
</evidence>
<accession>A0A1H9L371</accession>
<dbReference type="OrthoDB" id="6687316at2"/>
<keyword evidence="2" id="KW-0732">Signal</keyword>